<evidence type="ECO:0000256" key="1">
    <source>
        <dbReference type="ARBA" id="ARBA00022527"/>
    </source>
</evidence>
<dbReference type="InterPro" id="IPR011009">
    <property type="entry name" value="Kinase-like_dom_sf"/>
</dbReference>
<keyword evidence="4 7" id="KW-0418">Kinase</keyword>
<dbReference type="InterPro" id="IPR000719">
    <property type="entry name" value="Prot_kinase_dom"/>
</dbReference>
<evidence type="ECO:0000313" key="7">
    <source>
        <dbReference type="EMBL" id="TFK86731.1"/>
    </source>
</evidence>
<keyword evidence="8" id="KW-1185">Reference proteome</keyword>
<dbReference type="Proteomes" id="UP000308197">
    <property type="component" value="Unassembled WGS sequence"/>
</dbReference>
<dbReference type="GO" id="GO:0004674">
    <property type="term" value="F:protein serine/threonine kinase activity"/>
    <property type="evidence" value="ECO:0007669"/>
    <property type="project" value="UniProtKB-KW"/>
</dbReference>
<evidence type="ECO:0000259" key="6">
    <source>
        <dbReference type="PROSITE" id="PS50011"/>
    </source>
</evidence>
<dbReference type="InParanoid" id="A0A5C3PBW3"/>
<gene>
    <name evidence="7" type="ORF">K466DRAFT_492260</name>
</gene>
<dbReference type="PANTHER" id="PTHR24351">
    <property type="entry name" value="RIBOSOMAL PROTEIN S6 KINASE"/>
    <property type="match status" value="1"/>
</dbReference>
<dbReference type="EMBL" id="ML211186">
    <property type="protein sequence ID" value="TFK86731.1"/>
    <property type="molecule type" value="Genomic_DNA"/>
</dbReference>
<reference evidence="7 8" key="1">
    <citation type="journal article" date="2019" name="Nat. Ecol. Evol.">
        <title>Megaphylogeny resolves global patterns of mushroom evolution.</title>
        <authorList>
            <person name="Varga T."/>
            <person name="Krizsan K."/>
            <person name="Foldi C."/>
            <person name="Dima B."/>
            <person name="Sanchez-Garcia M."/>
            <person name="Sanchez-Ramirez S."/>
            <person name="Szollosi G.J."/>
            <person name="Szarkandi J.G."/>
            <person name="Papp V."/>
            <person name="Albert L."/>
            <person name="Andreopoulos W."/>
            <person name="Angelini C."/>
            <person name="Antonin V."/>
            <person name="Barry K.W."/>
            <person name="Bougher N.L."/>
            <person name="Buchanan P."/>
            <person name="Buyck B."/>
            <person name="Bense V."/>
            <person name="Catcheside P."/>
            <person name="Chovatia M."/>
            <person name="Cooper J."/>
            <person name="Damon W."/>
            <person name="Desjardin D."/>
            <person name="Finy P."/>
            <person name="Geml J."/>
            <person name="Haridas S."/>
            <person name="Hughes K."/>
            <person name="Justo A."/>
            <person name="Karasinski D."/>
            <person name="Kautmanova I."/>
            <person name="Kiss B."/>
            <person name="Kocsube S."/>
            <person name="Kotiranta H."/>
            <person name="LaButti K.M."/>
            <person name="Lechner B.E."/>
            <person name="Liimatainen K."/>
            <person name="Lipzen A."/>
            <person name="Lukacs Z."/>
            <person name="Mihaltcheva S."/>
            <person name="Morgado L.N."/>
            <person name="Niskanen T."/>
            <person name="Noordeloos M.E."/>
            <person name="Ohm R.A."/>
            <person name="Ortiz-Santana B."/>
            <person name="Ovrebo C."/>
            <person name="Racz N."/>
            <person name="Riley R."/>
            <person name="Savchenko A."/>
            <person name="Shiryaev A."/>
            <person name="Soop K."/>
            <person name="Spirin V."/>
            <person name="Szebenyi C."/>
            <person name="Tomsovsky M."/>
            <person name="Tulloss R.E."/>
            <person name="Uehling J."/>
            <person name="Grigoriev I.V."/>
            <person name="Vagvolgyi C."/>
            <person name="Papp T."/>
            <person name="Martin F.M."/>
            <person name="Miettinen O."/>
            <person name="Hibbett D.S."/>
            <person name="Nagy L.G."/>
        </authorList>
    </citation>
    <scope>NUCLEOTIDE SEQUENCE [LARGE SCALE GENOMIC DNA]</scope>
    <source>
        <strain evidence="7 8">HHB13444</strain>
    </source>
</reference>
<protein>
    <submittedName>
        <fullName evidence="7">Kinase-like protein</fullName>
    </submittedName>
</protein>
<dbReference type="STRING" id="1314778.A0A5C3PBW3"/>
<dbReference type="InterPro" id="IPR008271">
    <property type="entry name" value="Ser/Thr_kinase_AS"/>
</dbReference>
<evidence type="ECO:0000256" key="3">
    <source>
        <dbReference type="ARBA" id="ARBA00022741"/>
    </source>
</evidence>
<keyword evidence="2" id="KW-0808">Transferase</keyword>
<proteinExistence type="predicted"/>
<keyword evidence="3" id="KW-0547">Nucleotide-binding</keyword>
<dbReference type="Gene3D" id="3.30.200.20">
    <property type="entry name" value="Phosphorylase Kinase, domain 1"/>
    <property type="match status" value="1"/>
</dbReference>
<dbReference type="SMART" id="SM00220">
    <property type="entry name" value="S_TKc"/>
    <property type="match status" value="1"/>
</dbReference>
<keyword evidence="1" id="KW-0723">Serine/threonine-protein kinase</keyword>
<evidence type="ECO:0000256" key="4">
    <source>
        <dbReference type="ARBA" id="ARBA00022777"/>
    </source>
</evidence>
<dbReference type="PROSITE" id="PS00108">
    <property type="entry name" value="PROTEIN_KINASE_ST"/>
    <property type="match status" value="1"/>
</dbReference>
<keyword evidence="5" id="KW-0067">ATP-binding</keyword>
<dbReference type="GO" id="GO:0005524">
    <property type="term" value="F:ATP binding"/>
    <property type="evidence" value="ECO:0007669"/>
    <property type="project" value="UniProtKB-KW"/>
</dbReference>
<dbReference type="Gene3D" id="1.10.510.10">
    <property type="entry name" value="Transferase(Phosphotransferase) domain 1"/>
    <property type="match status" value="1"/>
</dbReference>
<dbReference type="Pfam" id="PF00069">
    <property type="entry name" value="Pkinase"/>
    <property type="match status" value="1"/>
</dbReference>
<name>A0A5C3PBW3_9APHY</name>
<evidence type="ECO:0000256" key="5">
    <source>
        <dbReference type="ARBA" id="ARBA00022840"/>
    </source>
</evidence>
<sequence length="321" mass="35986">MKVVNFGKTISRSCCRGLINELRVLHLLGQDQSAMPFLLRPYLSDARWAWRSEAKYLHILTDAHSGGDLEHYRWKLPEDSLALVCAELILGLNHLHRNRIVHHDLKPCNVLVTAEGHCVLADFGGARFMDPDGKLERDCETTMIVTAEYAAPELLEPLEDGGFREYDQRVDYWSLAASVVSLVLGDAYLPGSLTPDLMTFKVTQVSAQMVKLQAPLELQEFVMDLLQHEASLRPVYPAIRGHSASHHSDWDDVLAQQDRAIPFVEEVITEGYGGSYGVLNVHKPGDSTADFVEELSKHNLRLDVDDSYDVDRHHAHLAAAL</sequence>
<dbReference type="AlphaFoldDB" id="A0A5C3PBW3"/>
<evidence type="ECO:0000256" key="2">
    <source>
        <dbReference type="ARBA" id="ARBA00022679"/>
    </source>
</evidence>
<organism evidence="7 8">
    <name type="scientific">Polyporus arcularius HHB13444</name>
    <dbReference type="NCBI Taxonomy" id="1314778"/>
    <lineage>
        <taxon>Eukaryota</taxon>
        <taxon>Fungi</taxon>
        <taxon>Dikarya</taxon>
        <taxon>Basidiomycota</taxon>
        <taxon>Agaricomycotina</taxon>
        <taxon>Agaricomycetes</taxon>
        <taxon>Polyporales</taxon>
        <taxon>Polyporaceae</taxon>
        <taxon>Polyporus</taxon>
    </lineage>
</organism>
<dbReference type="SUPFAM" id="SSF56112">
    <property type="entry name" value="Protein kinase-like (PK-like)"/>
    <property type="match status" value="1"/>
</dbReference>
<evidence type="ECO:0000313" key="8">
    <source>
        <dbReference type="Proteomes" id="UP000308197"/>
    </source>
</evidence>
<dbReference type="PROSITE" id="PS50011">
    <property type="entry name" value="PROTEIN_KINASE_DOM"/>
    <property type="match status" value="1"/>
</dbReference>
<accession>A0A5C3PBW3</accession>
<feature type="domain" description="Protein kinase" evidence="6">
    <location>
        <begin position="1"/>
        <end position="245"/>
    </location>
</feature>